<dbReference type="Proteomes" id="UP001378592">
    <property type="component" value="Unassembled WGS sequence"/>
</dbReference>
<dbReference type="InterPro" id="IPR048343">
    <property type="entry name" value="ZW10_C"/>
</dbReference>
<dbReference type="Pfam" id="PF20665">
    <property type="entry name" value="Zw10_middle"/>
    <property type="match status" value="1"/>
</dbReference>
<keyword evidence="6" id="KW-1185">Reference proteome</keyword>
<dbReference type="GO" id="GO:0005737">
    <property type="term" value="C:cytoplasm"/>
    <property type="evidence" value="ECO:0007669"/>
    <property type="project" value="GOC"/>
</dbReference>
<dbReference type="GO" id="GO:0006888">
    <property type="term" value="P:endoplasmic reticulum to Golgi vesicle-mediated transport"/>
    <property type="evidence" value="ECO:0007669"/>
    <property type="project" value="TreeGrafter"/>
</dbReference>
<evidence type="ECO:0000259" key="2">
    <source>
        <dbReference type="Pfam" id="PF20665"/>
    </source>
</evidence>
<dbReference type="PANTHER" id="PTHR12205">
    <property type="entry name" value="CENTROMERE/KINETOCHORE PROTEIN ZW10"/>
    <property type="match status" value="1"/>
</dbReference>
<reference evidence="5 6" key="1">
    <citation type="submission" date="2024-03" db="EMBL/GenBank/DDBJ databases">
        <title>The genome assembly and annotation of the cricket Gryllus longicercus Weissman &amp; Gray.</title>
        <authorList>
            <person name="Szrajer S."/>
            <person name="Gray D."/>
            <person name="Ylla G."/>
        </authorList>
    </citation>
    <scope>NUCLEOTIDE SEQUENCE [LARGE SCALE GENOMIC DNA]</scope>
    <source>
        <strain evidence="5">DAG 2021-001</strain>
        <tissue evidence="5">Whole body minus gut</tissue>
    </source>
</reference>
<accession>A0AAN9VSV7</accession>
<protein>
    <recommendedName>
        <fullName evidence="7">Centromere/kinetochore protein zw10</fullName>
    </recommendedName>
</protein>
<dbReference type="Pfam" id="PF20666">
    <property type="entry name" value="ZW10_C"/>
    <property type="match status" value="1"/>
</dbReference>
<evidence type="ECO:0000259" key="4">
    <source>
        <dbReference type="Pfam" id="PF22766"/>
    </source>
</evidence>
<evidence type="ECO:0000256" key="1">
    <source>
        <dbReference type="SAM" id="Coils"/>
    </source>
</evidence>
<dbReference type="Pfam" id="PF22766">
    <property type="entry name" value="ZW10_C2"/>
    <property type="match status" value="1"/>
</dbReference>
<gene>
    <name evidence="5" type="ORF">R5R35_011765</name>
</gene>
<comment type="caution">
    <text evidence="5">The sequence shown here is derived from an EMBL/GenBank/DDBJ whole genome shotgun (WGS) entry which is preliminary data.</text>
</comment>
<feature type="domain" description="Centromere/kinetochore protein zw10 middle" evidence="2">
    <location>
        <begin position="211"/>
        <end position="411"/>
    </location>
</feature>
<keyword evidence="1" id="KW-0175">Coiled coil</keyword>
<dbReference type="InterPro" id="IPR055148">
    <property type="entry name" value="ZW10_C_2"/>
</dbReference>
<sequence>MASFVTEIVRCADKVELDDLNKNIEDLSRSVFNLKCEVAKEMENTYVSFLKMPAKNKKLMLEVKQQSARMEIIQDKVDKMVKHELESSTGELHTLSTKLMEVGLKLGHVTQLVLMDNTLQAAVNAHEAQEFPQAAKHTQHLLHLLDDLSPENASLKIYTSLRSEARLIQERLLYDLKEVWKTGLRWEEPEPDIEGLGLKDSMTKRKKPYRAALHVDTSCLNKLEGVFIALSILGNFDYHVSKFASNFMRLVLQPLTTQEGQVNVLQVTDDNSEALLEIETHPNKTHPSYMSVLQNLRKVFEFTRQYLILQVEDARDGEPLVTLVNRMGAVIGAQLCEMLVTGCLAHTVPAYGHDLNTFRQAAAEAEAFHHELKSIGFLPEENESLVKYAANIDVLFANKICELHLHTAREIARKDLHDTMDVGIIIPKQELPCKDDEPDIKPIEKLSDYTFQFPKCQISKSAHELVELLRRLLVEAEKGSDVSSGRLLLTARQVVELYWAVSHTHHQQMLSTIPQQVALFHNNCMYIAHHLVTLGAEHQGQGFGVNFLDQVQGLRELGANVLLQCTQTSRQQIINILRESGLSTIGEGSSLPPTTEKAMRQCLRQLELLKVVWSPVLPENTYCRTLGCLLNALVEELVLRIVNLEDIPAHVATLLAAMFSDVLERAPQVFPDTREVHRHVHKWHQLEALVKVLRASLTEIADNWASGAGPLARAFSANELKQLIRALFQNNKRRAAILALIK</sequence>
<evidence type="ECO:0000259" key="3">
    <source>
        <dbReference type="Pfam" id="PF20666"/>
    </source>
</evidence>
<evidence type="ECO:0008006" key="7">
    <source>
        <dbReference type="Google" id="ProtNLM"/>
    </source>
</evidence>
<dbReference type="EMBL" id="JAZDUA010000070">
    <property type="protein sequence ID" value="KAK7869693.1"/>
    <property type="molecule type" value="Genomic_DNA"/>
</dbReference>
<evidence type="ECO:0000313" key="6">
    <source>
        <dbReference type="Proteomes" id="UP001378592"/>
    </source>
</evidence>
<organism evidence="5 6">
    <name type="scientific">Gryllus longicercus</name>
    <dbReference type="NCBI Taxonomy" id="2509291"/>
    <lineage>
        <taxon>Eukaryota</taxon>
        <taxon>Metazoa</taxon>
        <taxon>Ecdysozoa</taxon>
        <taxon>Arthropoda</taxon>
        <taxon>Hexapoda</taxon>
        <taxon>Insecta</taxon>
        <taxon>Pterygota</taxon>
        <taxon>Neoptera</taxon>
        <taxon>Polyneoptera</taxon>
        <taxon>Orthoptera</taxon>
        <taxon>Ensifera</taxon>
        <taxon>Gryllidea</taxon>
        <taxon>Grylloidea</taxon>
        <taxon>Gryllidae</taxon>
        <taxon>Gryllinae</taxon>
        <taxon>Gryllus</taxon>
    </lineage>
</organism>
<dbReference type="AlphaFoldDB" id="A0AAN9VSV7"/>
<dbReference type="GO" id="GO:1990423">
    <property type="term" value="C:RZZ complex"/>
    <property type="evidence" value="ECO:0007669"/>
    <property type="project" value="TreeGrafter"/>
</dbReference>
<dbReference type="PANTHER" id="PTHR12205:SF0">
    <property type="entry name" value="CENTROMERE_KINETOCHORE PROTEIN ZW10 HOMOLOG"/>
    <property type="match status" value="1"/>
</dbReference>
<dbReference type="InterPro" id="IPR048344">
    <property type="entry name" value="Zw10_middle"/>
</dbReference>
<dbReference type="GO" id="GO:0007094">
    <property type="term" value="P:mitotic spindle assembly checkpoint signaling"/>
    <property type="evidence" value="ECO:0007669"/>
    <property type="project" value="TreeGrafter"/>
</dbReference>
<dbReference type="InterPro" id="IPR046362">
    <property type="entry name" value="Zw10/DSL1_C_sf"/>
</dbReference>
<feature type="domain" description="Centromere/kinetochore protein zw10 C-terminal" evidence="3">
    <location>
        <begin position="451"/>
        <end position="573"/>
    </location>
</feature>
<evidence type="ECO:0000313" key="5">
    <source>
        <dbReference type="EMBL" id="KAK7869693.1"/>
    </source>
</evidence>
<dbReference type="Gene3D" id="1.10.357.150">
    <property type="match status" value="1"/>
</dbReference>
<feature type="coiled-coil region" evidence="1">
    <location>
        <begin position="17"/>
        <end position="76"/>
    </location>
</feature>
<name>A0AAN9VSV7_9ORTH</name>
<proteinExistence type="predicted"/>
<feature type="domain" description="ZW10 C-terminal helical" evidence="4">
    <location>
        <begin position="597"/>
        <end position="740"/>
    </location>
</feature>